<proteinExistence type="predicted"/>
<dbReference type="OrthoDB" id="8113795at2"/>
<reference evidence="1 2" key="1">
    <citation type="submission" date="2017-04" db="EMBL/GenBank/DDBJ databases">
        <authorList>
            <person name="Afonso C.L."/>
            <person name="Miller P.J."/>
            <person name="Scott M.A."/>
            <person name="Spackman E."/>
            <person name="Goraichik I."/>
            <person name="Dimitrov K.M."/>
            <person name="Suarez D.L."/>
            <person name="Swayne D.E."/>
        </authorList>
    </citation>
    <scope>NUCLEOTIDE SEQUENCE [LARGE SCALE GENOMIC DNA]</scope>
    <source>
        <strain evidence="1 2">CGMCC 1.10972</strain>
    </source>
</reference>
<sequence length="150" mass="16825">MENLIASTPPVLKRTRPKGRLDTLADQLGIRIIPTWRRREANETHARSSIKAIVAEHGEPHLILVIRCVRETGANRQELWSETLLAISDVLAARPDWRDAGGALLDAFDTIPLRELRLEAVRCRPWPVRHTLRGMIYARLSAALEAGEAA</sequence>
<protein>
    <submittedName>
        <fullName evidence="1">Uncharacterized protein</fullName>
    </submittedName>
</protein>
<keyword evidence="2" id="KW-1185">Reference proteome</keyword>
<dbReference type="Proteomes" id="UP000192656">
    <property type="component" value="Unassembled WGS sequence"/>
</dbReference>
<dbReference type="RefSeq" id="WP_084409690.1">
    <property type="nucleotide sequence ID" value="NZ_FWXR01000006.1"/>
</dbReference>
<gene>
    <name evidence="1" type="ORF">SAMN06297251_10625</name>
</gene>
<organism evidence="1 2">
    <name type="scientific">Fulvimarina manganoxydans</name>
    <dbReference type="NCBI Taxonomy" id="937218"/>
    <lineage>
        <taxon>Bacteria</taxon>
        <taxon>Pseudomonadati</taxon>
        <taxon>Pseudomonadota</taxon>
        <taxon>Alphaproteobacteria</taxon>
        <taxon>Hyphomicrobiales</taxon>
        <taxon>Aurantimonadaceae</taxon>
        <taxon>Fulvimarina</taxon>
    </lineage>
</organism>
<dbReference type="STRING" id="937218.SAMN06297251_10625"/>
<accession>A0A1W2BBF0</accession>
<evidence type="ECO:0000313" key="2">
    <source>
        <dbReference type="Proteomes" id="UP000192656"/>
    </source>
</evidence>
<evidence type="ECO:0000313" key="1">
    <source>
        <dbReference type="EMBL" id="SMC70236.1"/>
    </source>
</evidence>
<dbReference type="AlphaFoldDB" id="A0A1W2BBF0"/>
<name>A0A1W2BBF0_9HYPH</name>
<dbReference type="EMBL" id="FWXR01000006">
    <property type="protein sequence ID" value="SMC70236.1"/>
    <property type="molecule type" value="Genomic_DNA"/>
</dbReference>